<accession>A0AAV8T6L5</accession>
<dbReference type="Proteomes" id="UP001159364">
    <property type="component" value="Linkage Group LG06"/>
</dbReference>
<feature type="domain" description="CCHC-type" evidence="2">
    <location>
        <begin position="203"/>
        <end position="217"/>
    </location>
</feature>
<dbReference type="PROSITE" id="PS50158">
    <property type="entry name" value="ZF_CCHC"/>
    <property type="match status" value="1"/>
</dbReference>
<name>A0AAV8T6L5_9ROSI</name>
<dbReference type="InterPro" id="IPR025558">
    <property type="entry name" value="DUF4283"/>
</dbReference>
<dbReference type="SUPFAM" id="SSF56219">
    <property type="entry name" value="DNase I-like"/>
    <property type="match status" value="1"/>
</dbReference>
<dbReference type="Gene3D" id="3.60.10.10">
    <property type="entry name" value="Endonuclease/exonuclease/phosphatase"/>
    <property type="match status" value="1"/>
</dbReference>
<evidence type="ECO:0000259" key="2">
    <source>
        <dbReference type="PROSITE" id="PS50158"/>
    </source>
</evidence>
<gene>
    <name evidence="3" type="ORF">K2173_005576</name>
</gene>
<dbReference type="Pfam" id="PF14111">
    <property type="entry name" value="DUF4283"/>
    <property type="match status" value="1"/>
</dbReference>
<keyword evidence="1" id="KW-0862">Zinc</keyword>
<keyword evidence="4" id="KW-1185">Reference proteome</keyword>
<evidence type="ECO:0000313" key="3">
    <source>
        <dbReference type="EMBL" id="KAJ8761865.1"/>
    </source>
</evidence>
<comment type="caution">
    <text evidence="3">The sequence shown here is derived from an EMBL/GenBank/DDBJ whole genome shotgun (WGS) entry which is preliminary data.</text>
</comment>
<dbReference type="AlphaFoldDB" id="A0AAV8T6L5"/>
<keyword evidence="1" id="KW-0479">Metal-binding</keyword>
<keyword evidence="1" id="KW-0863">Zinc-finger</keyword>
<organism evidence="3 4">
    <name type="scientific">Erythroxylum novogranatense</name>
    <dbReference type="NCBI Taxonomy" id="1862640"/>
    <lineage>
        <taxon>Eukaryota</taxon>
        <taxon>Viridiplantae</taxon>
        <taxon>Streptophyta</taxon>
        <taxon>Embryophyta</taxon>
        <taxon>Tracheophyta</taxon>
        <taxon>Spermatophyta</taxon>
        <taxon>Magnoliopsida</taxon>
        <taxon>eudicotyledons</taxon>
        <taxon>Gunneridae</taxon>
        <taxon>Pentapetalae</taxon>
        <taxon>rosids</taxon>
        <taxon>fabids</taxon>
        <taxon>Malpighiales</taxon>
        <taxon>Erythroxylaceae</taxon>
        <taxon>Erythroxylum</taxon>
    </lineage>
</organism>
<dbReference type="EMBL" id="JAIWQS010000006">
    <property type="protein sequence ID" value="KAJ8761865.1"/>
    <property type="molecule type" value="Genomic_DNA"/>
</dbReference>
<protein>
    <recommendedName>
        <fullName evidence="2">CCHC-type domain-containing protein</fullName>
    </recommendedName>
</protein>
<dbReference type="Pfam" id="PF14392">
    <property type="entry name" value="zf-CCHC_4"/>
    <property type="match status" value="1"/>
</dbReference>
<dbReference type="InterPro" id="IPR036691">
    <property type="entry name" value="Endo/exonu/phosph_ase_sf"/>
</dbReference>
<evidence type="ECO:0000256" key="1">
    <source>
        <dbReference type="PROSITE-ProRule" id="PRU00047"/>
    </source>
</evidence>
<dbReference type="InterPro" id="IPR025836">
    <property type="entry name" value="Zn_knuckle_CX2CX4HX4C"/>
</dbReference>
<dbReference type="PANTHER" id="PTHR31286">
    <property type="entry name" value="GLYCINE-RICH CELL WALL STRUCTURAL PROTEIN 1.8-LIKE"/>
    <property type="match status" value="1"/>
</dbReference>
<dbReference type="GO" id="GO:0003676">
    <property type="term" value="F:nucleic acid binding"/>
    <property type="evidence" value="ECO:0007669"/>
    <property type="project" value="InterPro"/>
</dbReference>
<dbReference type="PANTHER" id="PTHR31286:SF153">
    <property type="entry name" value="DUF4283 DOMAIN PROTEIN"/>
    <property type="match status" value="1"/>
</dbReference>
<dbReference type="InterPro" id="IPR040256">
    <property type="entry name" value="At4g02000-like"/>
</dbReference>
<dbReference type="InterPro" id="IPR001878">
    <property type="entry name" value="Znf_CCHC"/>
</dbReference>
<proteinExistence type="predicted"/>
<evidence type="ECO:0000313" key="4">
    <source>
        <dbReference type="Proteomes" id="UP001159364"/>
    </source>
</evidence>
<sequence>MEAGIAALGISNREETPLIVEGLDEDSAIVDEICLVGEFKTTGSINFIAMRAKLAEIWHPGKGVTIEEIGDQRFMIRFYHEVDVQRLLAGGPYNFNNHLLVLHRVGENEDPLQVPLLNYDIWVQVHNLQTGMMSEAMTIQLGNTLGKFIAYDTKAITMGFRSYMRIKVRLDVREPLLRRKKVLTRQRKEVYVQFKYEKLPLFCYLCGRVGHGESFCPIRMVGVRRSCGYYLGIEVPAKDTREGLSMGWKEGVNVTLKSSGDHYIDVEIVSEEAENPWRFMGFYGNHEERLRSDSWDLLRTLKTQSNNLWIVMEDFNEITYGFEKQGRRIRPIRQMTEFRNALDECGLIDLGSRGPWFTWETGNTPRTNIRERFDRGVATSSWREIFPDCEINHLPHSISDHCPLLLDTHPGETRERTEFPFRFESSWCMEDDCEEDIRKIWTNCDLDVPRKLNAVNEGLTHWSKNITAARFKRTKELKRKLDELNHRDPTSSNLEELILTKLDLNLEIDRKERKW</sequence>
<reference evidence="3 4" key="1">
    <citation type="submission" date="2021-09" db="EMBL/GenBank/DDBJ databases">
        <title>Genomic insights and catalytic innovation underlie evolution of tropane alkaloids biosynthesis.</title>
        <authorList>
            <person name="Wang Y.-J."/>
            <person name="Tian T."/>
            <person name="Huang J.-P."/>
            <person name="Huang S.-X."/>
        </authorList>
    </citation>
    <scope>NUCLEOTIDE SEQUENCE [LARGE SCALE GENOMIC DNA]</scope>
    <source>
        <strain evidence="3">KIB-2018</strain>
        <tissue evidence="3">Leaf</tissue>
    </source>
</reference>
<dbReference type="GO" id="GO:0008270">
    <property type="term" value="F:zinc ion binding"/>
    <property type="evidence" value="ECO:0007669"/>
    <property type="project" value="UniProtKB-KW"/>
</dbReference>